<organism evidence="1 2">
    <name type="scientific">Datura stramonium</name>
    <name type="common">Jimsonweed</name>
    <name type="synonym">Common thornapple</name>
    <dbReference type="NCBI Taxonomy" id="4076"/>
    <lineage>
        <taxon>Eukaryota</taxon>
        <taxon>Viridiplantae</taxon>
        <taxon>Streptophyta</taxon>
        <taxon>Embryophyta</taxon>
        <taxon>Tracheophyta</taxon>
        <taxon>Spermatophyta</taxon>
        <taxon>Magnoliopsida</taxon>
        <taxon>eudicotyledons</taxon>
        <taxon>Gunneridae</taxon>
        <taxon>Pentapetalae</taxon>
        <taxon>asterids</taxon>
        <taxon>lamiids</taxon>
        <taxon>Solanales</taxon>
        <taxon>Solanaceae</taxon>
        <taxon>Solanoideae</taxon>
        <taxon>Datureae</taxon>
        <taxon>Datura</taxon>
    </lineage>
</organism>
<accession>A0ABS8THL2</accession>
<proteinExistence type="predicted"/>
<evidence type="ECO:0000313" key="2">
    <source>
        <dbReference type="Proteomes" id="UP000823775"/>
    </source>
</evidence>
<keyword evidence="2" id="KW-1185">Reference proteome</keyword>
<dbReference type="EMBL" id="JACEIK010001550">
    <property type="protein sequence ID" value="MCD7470328.1"/>
    <property type="molecule type" value="Genomic_DNA"/>
</dbReference>
<comment type="caution">
    <text evidence="1">The sequence shown here is derived from an EMBL/GenBank/DDBJ whole genome shotgun (WGS) entry which is preliminary data.</text>
</comment>
<sequence length="242" mass="26188">MAWDSVKVMGMLNLSFGIRRDRIKHAMTQDGSKVYQSQGVGKQFHGGMSLSTVAASEGQGLDRKMAWRGLEKVLANQSHEGMALISQMVARCCQSQGVGKQCHGGMALNTVTASEGQGLDGKMAWRGLDKVLENQWHEGMALISKMAARCCQSQGVRIGTKARHRNGNDCVAKEDMCTRQACDGKAGSAWRAGLAPSQGRLAPKKALARMPASEHACWRAACITHGMGGWEVSWHVRFLAMA</sequence>
<reference evidence="1 2" key="1">
    <citation type="journal article" date="2021" name="BMC Genomics">
        <title>Datura genome reveals duplications of psychoactive alkaloid biosynthetic genes and high mutation rate following tissue culture.</title>
        <authorList>
            <person name="Rajewski A."/>
            <person name="Carter-House D."/>
            <person name="Stajich J."/>
            <person name="Litt A."/>
        </authorList>
    </citation>
    <scope>NUCLEOTIDE SEQUENCE [LARGE SCALE GENOMIC DNA]</scope>
    <source>
        <strain evidence="1">AR-01</strain>
    </source>
</reference>
<dbReference type="Proteomes" id="UP000823775">
    <property type="component" value="Unassembled WGS sequence"/>
</dbReference>
<evidence type="ECO:0000313" key="1">
    <source>
        <dbReference type="EMBL" id="MCD7470328.1"/>
    </source>
</evidence>
<name>A0ABS8THL2_DATST</name>
<protein>
    <submittedName>
        <fullName evidence="1">Uncharacterized protein</fullName>
    </submittedName>
</protein>
<gene>
    <name evidence="1" type="ORF">HAX54_010098</name>
</gene>